<keyword evidence="3 6" id="KW-0731">Sigma factor</keyword>
<dbReference type="InterPro" id="IPR013249">
    <property type="entry name" value="RNA_pol_sigma70_r4_t2"/>
</dbReference>
<accession>A0A9X9ES06</accession>
<dbReference type="GO" id="GO:0016987">
    <property type="term" value="F:sigma factor activity"/>
    <property type="evidence" value="ECO:0007669"/>
    <property type="project" value="UniProtKB-KW"/>
</dbReference>
<evidence type="ECO:0000259" key="7">
    <source>
        <dbReference type="Pfam" id="PF04542"/>
    </source>
</evidence>
<protein>
    <recommendedName>
        <fullName evidence="6">RNA polymerase sigma factor</fullName>
    </recommendedName>
</protein>
<dbReference type="Gene3D" id="1.10.1740.10">
    <property type="match status" value="1"/>
</dbReference>
<evidence type="ECO:0000256" key="3">
    <source>
        <dbReference type="ARBA" id="ARBA00023082"/>
    </source>
</evidence>
<dbReference type="Pfam" id="PF08281">
    <property type="entry name" value="Sigma70_r4_2"/>
    <property type="match status" value="1"/>
</dbReference>
<dbReference type="CDD" id="cd06171">
    <property type="entry name" value="Sigma70_r4"/>
    <property type="match status" value="1"/>
</dbReference>
<name>A0A9X9ES06_9BACI</name>
<keyword evidence="4 6" id="KW-0238">DNA-binding</keyword>
<organism evidence="9 10">
    <name type="scientific">Peribacillus simplex</name>
    <dbReference type="NCBI Taxonomy" id="1478"/>
    <lineage>
        <taxon>Bacteria</taxon>
        <taxon>Bacillati</taxon>
        <taxon>Bacillota</taxon>
        <taxon>Bacilli</taxon>
        <taxon>Bacillales</taxon>
        <taxon>Bacillaceae</taxon>
        <taxon>Peribacillus</taxon>
    </lineage>
</organism>
<dbReference type="Gene3D" id="1.10.10.10">
    <property type="entry name" value="Winged helix-like DNA-binding domain superfamily/Winged helix DNA-binding domain"/>
    <property type="match status" value="1"/>
</dbReference>
<dbReference type="AlphaFoldDB" id="A0A9X9ES06"/>
<dbReference type="InterPro" id="IPR039425">
    <property type="entry name" value="RNA_pol_sigma-70-like"/>
</dbReference>
<dbReference type="Pfam" id="PF04542">
    <property type="entry name" value="Sigma70_r2"/>
    <property type="match status" value="1"/>
</dbReference>
<dbReference type="SUPFAM" id="SSF88659">
    <property type="entry name" value="Sigma3 and sigma4 domains of RNA polymerase sigma factors"/>
    <property type="match status" value="1"/>
</dbReference>
<dbReference type="InterPro" id="IPR013324">
    <property type="entry name" value="RNA_pol_sigma_r3/r4-like"/>
</dbReference>
<evidence type="ECO:0000313" key="9">
    <source>
        <dbReference type="EMBL" id="TKH09989.1"/>
    </source>
</evidence>
<dbReference type="NCBIfam" id="TIGR02937">
    <property type="entry name" value="sigma70-ECF"/>
    <property type="match status" value="1"/>
</dbReference>
<dbReference type="InterPro" id="IPR007627">
    <property type="entry name" value="RNA_pol_sigma70_r2"/>
</dbReference>
<feature type="domain" description="RNA polymerase sigma factor 70 region 4 type 2" evidence="8">
    <location>
        <begin position="127"/>
        <end position="178"/>
    </location>
</feature>
<comment type="similarity">
    <text evidence="1 6">Belongs to the sigma-70 factor family. ECF subfamily.</text>
</comment>
<evidence type="ECO:0000256" key="5">
    <source>
        <dbReference type="ARBA" id="ARBA00023163"/>
    </source>
</evidence>
<evidence type="ECO:0000259" key="8">
    <source>
        <dbReference type="Pfam" id="PF08281"/>
    </source>
</evidence>
<keyword evidence="5 6" id="KW-0804">Transcription</keyword>
<feature type="domain" description="RNA polymerase sigma-70 region 2" evidence="7">
    <location>
        <begin position="29"/>
        <end position="95"/>
    </location>
</feature>
<dbReference type="GO" id="GO:0006352">
    <property type="term" value="P:DNA-templated transcription initiation"/>
    <property type="evidence" value="ECO:0007669"/>
    <property type="project" value="InterPro"/>
</dbReference>
<sequence>MIKGKGGREVTDELVEKVRAGNDHAFRMLIETYKQTIYRTVYSVLRNQKDAEDVTQEVFIKIYTSLPQYKNQGFKTWITRIAVNHAIDLKRKRERQKEELQEEHSSEANLGLTDDVEAVFFRNERRKQVLRKLNDLPEGYRDVVYSYYIKEKTFKQIAEEQHIQVKSVEVKLYRARNWMRKHWKEEDFS</sequence>
<dbReference type="PANTHER" id="PTHR43133">
    <property type="entry name" value="RNA POLYMERASE ECF-TYPE SIGMA FACTO"/>
    <property type="match status" value="1"/>
</dbReference>
<evidence type="ECO:0000256" key="1">
    <source>
        <dbReference type="ARBA" id="ARBA00010641"/>
    </source>
</evidence>
<keyword evidence="2 6" id="KW-0805">Transcription regulation</keyword>
<dbReference type="InterPro" id="IPR013325">
    <property type="entry name" value="RNA_pol_sigma_r2"/>
</dbReference>
<dbReference type="PROSITE" id="PS01063">
    <property type="entry name" value="SIGMA70_ECF"/>
    <property type="match status" value="1"/>
</dbReference>
<comment type="caution">
    <text evidence="9">The sequence shown here is derived from an EMBL/GenBank/DDBJ whole genome shotgun (WGS) entry which is preliminary data.</text>
</comment>
<dbReference type="GO" id="GO:0003677">
    <property type="term" value="F:DNA binding"/>
    <property type="evidence" value="ECO:0007669"/>
    <property type="project" value="UniProtKB-KW"/>
</dbReference>
<evidence type="ECO:0000313" key="10">
    <source>
        <dbReference type="Proteomes" id="UP000309170"/>
    </source>
</evidence>
<dbReference type="EMBL" id="SZNT01000233">
    <property type="protein sequence ID" value="TKH09989.1"/>
    <property type="molecule type" value="Genomic_DNA"/>
</dbReference>
<evidence type="ECO:0000256" key="6">
    <source>
        <dbReference type="RuleBase" id="RU000716"/>
    </source>
</evidence>
<dbReference type="SUPFAM" id="SSF88946">
    <property type="entry name" value="Sigma2 domain of RNA polymerase sigma factors"/>
    <property type="match status" value="1"/>
</dbReference>
<dbReference type="InterPro" id="IPR036388">
    <property type="entry name" value="WH-like_DNA-bd_sf"/>
</dbReference>
<evidence type="ECO:0000256" key="2">
    <source>
        <dbReference type="ARBA" id="ARBA00023015"/>
    </source>
</evidence>
<reference evidence="9 10" key="1">
    <citation type="journal article" date="2019" name="Environ. Microbiol.">
        <title>An active ?-lactamase is a part of an orchestrated cell wall stress resistance network of Bacillus subtilis and related rhizosphere species.</title>
        <authorList>
            <person name="Bucher T."/>
            <person name="Keren-Paz A."/>
            <person name="Hausser J."/>
            <person name="Olender T."/>
            <person name="Cytryn E."/>
            <person name="Kolodkin-Gal I."/>
        </authorList>
    </citation>
    <scope>NUCLEOTIDE SEQUENCE [LARGE SCALE GENOMIC DNA]</scope>
    <source>
        <strain evidence="9 10">I4</strain>
    </source>
</reference>
<dbReference type="PANTHER" id="PTHR43133:SF51">
    <property type="entry name" value="RNA POLYMERASE SIGMA FACTOR"/>
    <property type="match status" value="1"/>
</dbReference>
<evidence type="ECO:0000256" key="4">
    <source>
        <dbReference type="ARBA" id="ARBA00023125"/>
    </source>
</evidence>
<proteinExistence type="inferred from homology"/>
<dbReference type="GO" id="GO:0006950">
    <property type="term" value="P:response to stress"/>
    <property type="evidence" value="ECO:0007669"/>
    <property type="project" value="UniProtKB-ARBA"/>
</dbReference>
<dbReference type="InterPro" id="IPR000838">
    <property type="entry name" value="RNA_pol_sigma70_ECF_CS"/>
</dbReference>
<dbReference type="InterPro" id="IPR014284">
    <property type="entry name" value="RNA_pol_sigma-70_dom"/>
</dbReference>
<gene>
    <name evidence="9" type="ORF">FC678_15485</name>
</gene>
<dbReference type="Proteomes" id="UP000309170">
    <property type="component" value="Unassembled WGS sequence"/>
</dbReference>